<comment type="similarity">
    <text evidence="2">Belongs to the RRN7/TAF1B family.</text>
</comment>
<dbReference type="GO" id="GO:0001164">
    <property type="term" value="F:RNA polymerase I core promoter sequence-specific DNA binding"/>
    <property type="evidence" value="ECO:0007669"/>
    <property type="project" value="InterPro"/>
</dbReference>
<evidence type="ECO:0000256" key="3">
    <source>
        <dbReference type="ARBA" id="ARBA00022723"/>
    </source>
</evidence>
<feature type="region of interest" description="Disordered" evidence="10">
    <location>
        <begin position="476"/>
        <end position="529"/>
    </location>
</feature>
<dbReference type="Pfam" id="PF20644">
    <property type="entry name" value="Rrn7_cyclin_N"/>
    <property type="match status" value="1"/>
</dbReference>
<evidence type="ECO:0000259" key="11">
    <source>
        <dbReference type="Pfam" id="PF20644"/>
    </source>
</evidence>
<feature type="domain" description="Rrn7/TAF1B N-terminal cyclin" evidence="11">
    <location>
        <begin position="129"/>
        <end position="258"/>
    </location>
</feature>
<reference evidence="12" key="1">
    <citation type="submission" date="2022-08" db="EMBL/GenBank/DDBJ databases">
        <authorList>
            <person name="Gutierrez-Valencia J."/>
        </authorList>
    </citation>
    <scope>NUCLEOTIDE SEQUENCE</scope>
</reference>
<dbReference type="GO" id="GO:0070860">
    <property type="term" value="C:RNA polymerase I core factor complex"/>
    <property type="evidence" value="ECO:0007669"/>
    <property type="project" value="InterPro"/>
</dbReference>
<dbReference type="InterPro" id="IPR048540">
    <property type="entry name" value="Rrn7_cyclin_N"/>
</dbReference>
<evidence type="ECO:0000313" key="13">
    <source>
        <dbReference type="Proteomes" id="UP001154282"/>
    </source>
</evidence>
<dbReference type="GO" id="GO:0042790">
    <property type="term" value="P:nucleolar large rRNA transcription by RNA polymerase I"/>
    <property type="evidence" value="ECO:0007669"/>
    <property type="project" value="TreeGrafter"/>
</dbReference>
<dbReference type="GO" id="GO:0008270">
    <property type="term" value="F:zinc ion binding"/>
    <property type="evidence" value="ECO:0007669"/>
    <property type="project" value="UniProtKB-KW"/>
</dbReference>
<comment type="caution">
    <text evidence="12">The sequence shown here is derived from an EMBL/GenBank/DDBJ whole genome shotgun (WGS) entry which is preliminary data.</text>
</comment>
<proteinExistence type="inferred from homology"/>
<dbReference type="PANTHER" id="PTHR31576">
    <property type="entry name" value="TATA BOX-BINDING PROTEIN-ASSOCIATED FACTOR RNA POLYMERASE I SUBUNIT B"/>
    <property type="match status" value="1"/>
</dbReference>
<evidence type="ECO:0000256" key="7">
    <source>
        <dbReference type="ARBA" id="ARBA00023125"/>
    </source>
</evidence>
<evidence type="ECO:0000256" key="5">
    <source>
        <dbReference type="ARBA" id="ARBA00022833"/>
    </source>
</evidence>
<feature type="compositionally biased region" description="Basic and acidic residues" evidence="10">
    <location>
        <begin position="508"/>
        <end position="523"/>
    </location>
</feature>
<organism evidence="12 13">
    <name type="scientific">Linum tenue</name>
    <dbReference type="NCBI Taxonomy" id="586396"/>
    <lineage>
        <taxon>Eukaryota</taxon>
        <taxon>Viridiplantae</taxon>
        <taxon>Streptophyta</taxon>
        <taxon>Embryophyta</taxon>
        <taxon>Tracheophyta</taxon>
        <taxon>Spermatophyta</taxon>
        <taxon>Magnoliopsida</taxon>
        <taxon>eudicotyledons</taxon>
        <taxon>Gunneridae</taxon>
        <taxon>Pentapetalae</taxon>
        <taxon>rosids</taxon>
        <taxon>fabids</taxon>
        <taxon>Malpighiales</taxon>
        <taxon>Linaceae</taxon>
        <taxon>Linum</taxon>
    </lineage>
</organism>
<sequence length="637" mass="72249">MAEEEDSPAEGFQCGCGGDAFADSGYYFCRVCNSRVEGITQTDDADEGLVNKDGGGGGLYNHHSKRRRLSARSKRNMVNISSLVWRRFMDEECSEEITAKKEPHEAIKTKEFSYDDYINEVRCRYVSGIQWMIQLQCEALVGNFNASPLICGVASAVWLRFLVTTEVFQDTWADETLTKSESPEQVGEPTRRNVHHDEPCNASGQRAVMVWFRRLREVIPLDHTLAISFLACHVAREAILPTDIVKWSVEGKLPYFGAHVEIVKRFNQPSLACPISPALMFRPSQPIPVQKLEAMAARIAKRIGLNLPPVNFYAVASRYLDQLSVPREKILPHACRIYEWSMPPDLWLSTNELRIPTRVCAMAILVVSIRILYNINGFGAWERSLCLSKGSSEIFTKSEGVQTSGFDSEELLQNLEAEYNEIEKPCEFTKDMTSYLRYCKDVVFAGAWSSSHSDQLEIEELNEKLWDSYQNAEEDLGTQGNTFNPKRSRSDDASDVSTQSATRSAKRQFREMGHERALQDRKNGNPSKEAAVRKLKSEMEDDRFCYIPPRINVKGSGYLQYTRKQDEGVLRYVAHADYYILLRSCAKVAGVDVRIMHIAVLGLERRLAWLEKRVDHCLHLTPPSISCDFCRGDTASH</sequence>
<evidence type="ECO:0000313" key="12">
    <source>
        <dbReference type="EMBL" id="CAI0410166.1"/>
    </source>
</evidence>
<evidence type="ECO:0000256" key="4">
    <source>
        <dbReference type="ARBA" id="ARBA00022771"/>
    </source>
</evidence>
<comment type="subcellular location">
    <subcellularLocation>
        <location evidence="1">Nucleus</location>
        <location evidence="1">Nucleolus</location>
    </subcellularLocation>
</comment>
<evidence type="ECO:0000256" key="10">
    <source>
        <dbReference type="SAM" id="MobiDB-lite"/>
    </source>
</evidence>
<keyword evidence="7" id="KW-0238">DNA-binding</keyword>
<evidence type="ECO:0000256" key="2">
    <source>
        <dbReference type="ARBA" id="ARBA00006899"/>
    </source>
</evidence>
<keyword evidence="13" id="KW-1185">Reference proteome</keyword>
<accession>A0AAV0JJQ4</accession>
<feature type="region of interest" description="Disordered" evidence="10">
    <location>
        <begin position="178"/>
        <end position="198"/>
    </location>
</feature>
<keyword evidence="6" id="KW-0805">Transcription regulation</keyword>
<evidence type="ECO:0000256" key="8">
    <source>
        <dbReference type="ARBA" id="ARBA00023163"/>
    </source>
</evidence>
<dbReference type="AlphaFoldDB" id="A0AAV0JJQ4"/>
<protein>
    <recommendedName>
        <fullName evidence="11">Rrn7/TAF1B N-terminal cyclin domain-containing protein</fullName>
    </recommendedName>
</protein>
<evidence type="ECO:0000256" key="9">
    <source>
        <dbReference type="ARBA" id="ARBA00023242"/>
    </source>
</evidence>
<dbReference type="InterPro" id="IPR033599">
    <property type="entry name" value="TAF1B/Rrn7"/>
</dbReference>
<feature type="compositionally biased region" description="Basic and acidic residues" evidence="10">
    <location>
        <begin position="189"/>
        <end position="198"/>
    </location>
</feature>
<evidence type="ECO:0000256" key="1">
    <source>
        <dbReference type="ARBA" id="ARBA00004604"/>
    </source>
</evidence>
<evidence type="ECO:0000256" key="6">
    <source>
        <dbReference type="ARBA" id="ARBA00023015"/>
    </source>
</evidence>
<keyword evidence="8" id="KW-0804">Transcription</keyword>
<keyword evidence="5" id="KW-0862">Zinc</keyword>
<dbReference type="EMBL" id="CAMGYJ010000005">
    <property type="protein sequence ID" value="CAI0410166.1"/>
    <property type="molecule type" value="Genomic_DNA"/>
</dbReference>
<keyword evidence="4" id="KW-0863">Zinc-finger</keyword>
<gene>
    <name evidence="12" type="ORF">LITE_LOCUS14645</name>
</gene>
<name>A0AAV0JJQ4_9ROSI</name>
<dbReference type="PANTHER" id="PTHR31576:SF2">
    <property type="entry name" value="TATA BOX-BINDING PROTEIN-ASSOCIATED FACTOR RNA POLYMERASE I SUBUNIT B"/>
    <property type="match status" value="1"/>
</dbReference>
<dbReference type="Proteomes" id="UP001154282">
    <property type="component" value="Unassembled WGS sequence"/>
</dbReference>
<keyword evidence="9" id="KW-0539">Nucleus</keyword>
<keyword evidence="3" id="KW-0479">Metal-binding</keyword>